<evidence type="ECO:0000313" key="3">
    <source>
        <dbReference type="Proteomes" id="UP000807353"/>
    </source>
</evidence>
<dbReference type="AlphaFoldDB" id="A0A9P5Y6W2"/>
<dbReference type="Proteomes" id="UP000807353">
    <property type="component" value="Unassembled WGS sequence"/>
</dbReference>
<accession>A0A9P5Y6W2</accession>
<organism evidence="2 3">
    <name type="scientific">Collybia nuda</name>
    <dbReference type="NCBI Taxonomy" id="64659"/>
    <lineage>
        <taxon>Eukaryota</taxon>
        <taxon>Fungi</taxon>
        <taxon>Dikarya</taxon>
        <taxon>Basidiomycota</taxon>
        <taxon>Agaricomycotina</taxon>
        <taxon>Agaricomycetes</taxon>
        <taxon>Agaricomycetidae</taxon>
        <taxon>Agaricales</taxon>
        <taxon>Tricholomatineae</taxon>
        <taxon>Clitocybaceae</taxon>
        <taxon>Collybia</taxon>
    </lineage>
</organism>
<protein>
    <submittedName>
        <fullName evidence="2">Uncharacterized protein</fullName>
    </submittedName>
</protein>
<name>A0A9P5Y6W2_9AGAR</name>
<sequence>MRYIHHQQVTESRYKYIVKHLQLMSIKVSSTMSSMPRNPDALTFQRENSSET</sequence>
<evidence type="ECO:0000313" key="2">
    <source>
        <dbReference type="EMBL" id="KAF9463378.1"/>
    </source>
</evidence>
<evidence type="ECO:0000256" key="1">
    <source>
        <dbReference type="SAM" id="MobiDB-lite"/>
    </source>
</evidence>
<feature type="region of interest" description="Disordered" evidence="1">
    <location>
        <begin position="30"/>
        <end position="52"/>
    </location>
</feature>
<dbReference type="EMBL" id="MU150263">
    <property type="protein sequence ID" value="KAF9463378.1"/>
    <property type="molecule type" value="Genomic_DNA"/>
</dbReference>
<gene>
    <name evidence="2" type="ORF">BDZ94DRAFT_1259210</name>
</gene>
<comment type="caution">
    <text evidence="2">The sequence shown here is derived from an EMBL/GenBank/DDBJ whole genome shotgun (WGS) entry which is preliminary data.</text>
</comment>
<reference evidence="2" key="1">
    <citation type="submission" date="2020-11" db="EMBL/GenBank/DDBJ databases">
        <authorList>
            <consortium name="DOE Joint Genome Institute"/>
            <person name="Ahrendt S."/>
            <person name="Riley R."/>
            <person name="Andreopoulos W."/>
            <person name="Labutti K."/>
            <person name="Pangilinan J."/>
            <person name="Ruiz-Duenas F.J."/>
            <person name="Barrasa J.M."/>
            <person name="Sanchez-Garcia M."/>
            <person name="Camarero S."/>
            <person name="Miyauchi S."/>
            <person name="Serrano A."/>
            <person name="Linde D."/>
            <person name="Babiker R."/>
            <person name="Drula E."/>
            <person name="Ayuso-Fernandez I."/>
            <person name="Pacheco R."/>
            <person name="Padilla G."/>
            <person name="Ferreira P."/>
            <person name="Barriuso J."/>
            <person name="Kellner H."/>
            <person name="Castanera R."/>
            <person name="Alfaro M."/>
            <person name="Ramirez L."/>
            <person name="Pisabarro A.G."/>
            <person name="Kuo A."/>
            <person name="Tritt A."/>
            <person name="Lipzen A."/>
            <person name="He G."/>
            <person name="Yan M."/>
            <person name="Ng V."/>
            <person name="Cullen D."/>
            <person name="Martin F."/>
            <person name="Rosso M.-N."/>
            <person name="Henrissat B."/>
            <person name="Hibbett D."/>
            <person name="Martinez A.T."/>
            <person name="Grigoriev I.V."/>
        </authorList>
    </citation>
    <scope>NUCLEOTIDE SEQUENCE</scope>
    <source>
        <strain evidence="2">CBS 247.69</strain>
    </source>
</reference>
<proteinExistence type="predicted"/>
<keyword evidence="3" id="KW-1185">Reference proteome</keyword>